<dbReference type="EMBL" id="JAAIUW010000007">
    <property type="protein sequence ID" value="KAF7824235.1"/>
    <property type="molecule type" value="Genomic_DNA"/>
</dbReference>
<proteinExistence type="predicted"/>
<evidence type="ECO:0000313" key="1">
    <source>
        <dbReference type="EMBL" id="KAF7824235.1"/>
    </source>
</evidence>
<comment type="caution">
    <text evidence="1">The sequence shown here is derived from an EMBL/GenBank/DDBJ whole genome shotgun (WGS) entry which is preliminary data.</text>
</comment>
<reference evidence="1" key="1">
    <citation type="submission" date="2020-09" db="EMBL/GenBank/DDBJ databases">
        <title>Genome-Enabled Discovery of Anthraquinone Biosynthesis in Senna tora.</title>
        <authorList>
            <person name="Kang S.-H."/>
            <person name="Pandey R.P."/>
            <person name="Lee C.-M."/>
            <person name="Sim J.-S."/>
            <person name="Jeong J.-T."/>
            <person name="Choi B.-S."/>
            <person name="Jung M."/>
            <person name="Ginzburg D."/>
            <person name="Zhao K."/>
            <person name="Won S.Y."/>
            <person name="Oh T.-J."/>
            <person name="Yu Y."/>
            <person name="Kim N.-H."/>
            <person name="Lee O.R."/>
            <person name="Lee T.-H."/>
            <person name="Bashyal P."/>
            <person name="Kim T.-S."/>
            <person name="Lee W.-H."/>
            <person name="Kawkins C."/>
            <person name="Kim C.-K."/>
            <person name="Kim J.S."/>
            <person name="Ahn B.O."/>
            <person name="Rhee S.Y."/>
            <person name="Sohng J.K."/>
        </authorList>
    </citation>
    <scope>NUCLEOTIDE SEQUENCE</scope>
    <source>
        <tissue evidence="1">Leaf</tissue>
    </source>
</reference>
<gene>
    <name evidence="1" type="ORF">G2W53_022379</name>
</gene>
<sequence length="178" mass="19981">MFLSTRACIDEGEQHKRKTSYLSRDMKFLERLTLHCKSHFVESHKTQSPPAKPMASITAWLTKHLCEPTQSLNDDRDLLGVHVPLVVLDFLAKRFNPLSQTIALLPDCEPLSFSFITSCCGSDPSQACFTSDKFALRDAISCMRQAKLSSKSFPSTLLSAKGKVDFSSKLEDEYCLKL</sequence>
<evidence type="ECO:0000313" key="2">
    <source>
        <dbReference type="Proteomes" id="UP000634136"/>
    </source>
</evidence>
<dbReference type="Proteomes" id="UP000634136">
    <property type="component" value="Unassembled WGS sequence"/>
</dbReference>
<accession>A0A834TLV8</accession>
<keyword evidence="2" id="KW-1185">Reference proteome</keyword>
<protein>
    <submittedName>
        <fullName evidence="1">Uncharacterized protein</fullName>
    </submittedName>
</protein>
<organism evidence="1 2">
    <name type="scientific">Senna tora</name>
    <dbReference type="NCBI Taxonomy" id="362788"/>
    <lineage>
        <taxon>Eukaryota</taxon>
        <taxon>Viridiplantae</taxon>
        <taxon>Streptophyta</taxon>
        <taxon>Embryophyta</taxon>
        <taxon>Tracheophyta</taxon>
        <taxon>Spermatophyta</taxon>
        <taxon>Magnoliopsida</taxon>
        <taxon>eudicotyledons</taxon>
        <taxon>Gunneridae</taxon>
        <taxon>Pentapetalae</taxon>
        <taxon>rosids</taxon>
        <taxon>fabids</taxon>
        <taxon>Fabales</taxon>
        <taxon>Fabaceae</taxon>
        <taxon>Caesalpinioideae</taxon>
        <taxon>Cassia clade</taxon>
        <taxon>Senna</taxon>
    </lineage>
</organism>
<name>A0A834TLV8_9FABA</name>
<dbReference type="AlphaFoldDB" id="A0A834TLV8"/>